<dbReference type="NCBIfam" id="TIGR01733">
    <property type="entry name" value="AA-adenyl-dom"/>
    <property type="match status" value="1"/>
</dbReference>
<evidence type="ECO:0000313" key="8">
    <source>
        <dbReference type="Proteomes" id="UP000019376"/>
    </source>
</evidence>
<dbReference type="Gene3D" id="3.40.50.12780">
    <property type="entry name" value="N-terminal domain of ligase-like"/>
    <property type="match status" value="1"/>
</dbReference>
<dbReference type="InterPro" id="IPR020845">
    <property type="entry name" value="AMP-binding_CS"/>
</dbReference>
<dbReference type="Gene3D" id="3.40.50.720">
    <property type="entry name" value="NAD(P)-binding Rossmann-like Domain"/>
    <property type="match status" value="1"/>
</dbReference>
<dbReference type="InterPro" id="IPR010071">
    <property type="entry name" value="AA_adenyl_dom"/>
</dbReference>
<feature type="domain" description="AMP-dependent synthetase/ligase" evidence="5">
    <location>
        <begin position="196"/>
        <end position="531"/>
    </location>
</feature>
<dbReference type="EMBL" id="KB644408">
    <property type="protein sequence ID" value="EPS26249.1"/>
    <property type="molecule type" value="Genomic_DNA"/>
</dbReference>
<dbReference type="PIRSF" id="PIRSF001617">
    <property type="entry name" value="Alpha-AR"/>
    <property type="match status" value="1"/>
</dbReference>
<evidence type="ECO:0000256" key="1">
    <source>
        <dbReference type="ARBA" id="ARBA00022450"/>
    </source>
</evidence>
<dbReference type="InterPro" id="IPR042099">
    <property type="entry name" value="ANL_N_sf"/>
</dbReference>
<evidence type="ECO:0000256" key="2">
    <source>
        <dbReference type="ARBA" id="ARBA00022553"/>
    </source>
</evidence>
<evidence type="ECO:0000256" key="3">
    <source>
        <dbReference type="ARBA" id="ARBA00022598"/>
    </source>
</evidence>
<dbReference type="PANTHER" id="PTHR44845">
    <property type="entry name" value="CARRIER DOMAIN-CONTAINING PROTEIN"/>
    <property type="match status" value="1"/>
</dbReference>
<dbReference type="AlphaFoldDB" id="S7Z7U5"/>
<evidence type="ECO:0000259" key="5">
    <source>
        <dbReference type="Pfam" id="PF00501"/>
    </source>
</evidence>
<reference evidence="7 8" key="1">
    <citation type="journal article" date="2013" name="PLoS ONE">
        <title>Genomic and secretomic analyses reveal unique features of the lignocellulolytic enzyme system of Penicillium decumbens.</title>
        <authorList>
            <person name="Liu G."/>
            <person name="Zhang L."/>
            <person name="Wei X."/>
            <person name="Zou G."/>
            <person name="Qin Y."/>
            <person name="Ma L."/>
            <person name="Li J."/>
            <person name="Zheng H."/>
            <person name="Wang S."/>
            <person name="Wang C."/>
            <person name="Xun L."/>
            <person name="Zhao G.-P."/>
            <person name="Zhou Z."/>
            <person name="Qu Y."/>
        </authorList>
    </citation>
    <scope>NUCLEOTIDE SEQUENCE [LARGE SCALE GENOMIC DNA]</scope>
    <source>
        <strain evidence="8">114-2 / CGMCC 5302</strain>
    </source>
</reference>
<proteinExistence type="predicted"/>
<keyword evidence="1" id="KW-0596">Phosphopantetheine</keyword>
<dbReference type="Proteomes" id="UP000019376">
    <property type="component" value="Unassembled WGS sequence"/>
</dbReference>
<dbReference type="InterPro" id="IPR000873">
    <property type="entry name" value="AMP-dep_synth/lig_dom"/>
</dbReference>
<dbReference type="HOGENOM" id="CLU_000022_60_8_1"/>
<dbReference type="GO" id="GO:0016874">
    <property type="term" value="F:ligase activity"/>
    <property type="evidence" value="ECO:0007669"/>
    <property type="project" value="UniProtKB-KW"/>
</dbReference>
<evidence type="ECO:0000256" key="4">
    <source>
        <dbReference type="ARBA" id="ARBA00022737"/>
    </source>
</evidence>
<dbReference type="eggNOG" id="KOG1178">
    <property type="taxonomic scope" value="Eukaryota"/>
</dbReference>
<organism evidence="7 8">
    <name type="scientific">Penicillium oxalicum (strain 114-2 / CGMCC 5302)</name>
    <name type="common">Penicillium decumbens</name>
    <dbReference type="NCBI Taxonomy" id="933388"/>
    <lineage>
        <taxon>Eukaryota</taxon>
        <taxon>Fungi</taxon>
        <taxon>Dikarya</taxon>
        <taxon>Ascomycota</taxon>
        <taxon>Pezizomycotina</taxon>
        <taxon>Eurotiomycetes</taxon>
        <taxon>Eurotiomycetidae</taxon>
        <taxon>Eurotiales</taxon>
        <taxon>Aspergillaceae</taxon>
        <taxon>Penicillium</taxon>
    </lineage>
</organism>
<evidence type="ECO:0008006" key="9">
    <source>
        <dbReference type="Google" id="ProtNLM"/>
    </source>
</evidence>
<name>S7Z7U5_PENO1</name>
<keyword evidence="4" id="KW-0677">Repeat</keyword>
<dbReference type="CDD" id="cd05918">
    <property type="entry name" value="A_NRPS_SidN3_like"/>
    <property type="match status" value="1"/>
</dbReference>
<dbReference type="Pfam" id="PF07993">
    <property type="entry name" value="NAD_binding_4"/>
    <property type="match status" value="1"/>
</dbReference>
<dbReference type="PROSITE" id="PS00455">
    <property type="entry name" value="AMP_BINDING"/>
    <property type="match status" value="1"/>
</dbReference>
<dbReference type="SUPFAM" id="SSF56801">
    <property type="entry name" value="Acetyl-CoA synthetase-like"/>
    <property type="match status" value="1"/>
</dbReference>
<sequence length="1202" mass="133799">MAINQPKPPRIVSSRASAVLNTSPESMTWDVNLLAAWLLLLRDYYGEETPGFKLLRPTSSGTLDWTQIPKGLKAQSISMSIKPEDSVTTIQRLQILKIFEGLNLELLLTVVKSGKESTVSVWGNSSSQRAFSPCRVLRSFTQVFERVSSQQSAQVDEIESITDLDIEKMHSFNFKTDCKKVKDPECLHALINTHYTEHPEKIALSSTARDMTYHELGQISAAIAHFLGKRGTRPGDVIGICLEKSVWTIATLLGVLRAGAAYVPMDPSYPPNRVRQIIEQADIRQIVANETIQDKLGDINADIIFLPTIEDLEIPDDWTKELDMSVHNPAYIIFTSGSTGIPKGAVQQHQAVSISLIECIEAFGVDRSTRFMQFSSLAFDASIMELWSPLVAGGCVCVPSEEERSSDLEMTMRSLKVTDAWLTAGLAKQLRPENLPDLRRLSVGGEALSEDVLRTWSDKVQLNNVYGTTETGVWDTMKNAMKAGDNPNNIGRGIGNVACWISDPSNPQRLRPVGAEGELLIQSSSLALGYLKAPELSASVFLHTSSLKWGSLIPASEGSRIYRTGDMAKFNADGDIVFVGRQSGFIKIRGLRVDLSEVEHAINSTDCARRSAIVLPEAGEGDVEMVAFVETTANYQSRLVDDMHDHLSETLPTYMIPSVFIPMEKLPLTTSGKLDRQRLRSDLSRMSQKSLQSFRRGGGGGGGGDGATTFSKIPATRSAAIEISCMVADQLANRDEAYANSLRGKNFPLETVGLSSMRLASLTTLLRKKFNKKIKIGDLRRQALTVCDVEDLVLENKHEHPDDNEARNLIDDLTKLKPKLHFGSSRRKTIFLTSITGFLGSQILRSLLQSPEIEHIIGLVRAKSKEEAMEKVEHQAKLGKWWKSAFRNRIEIWLGDLSKPQFGLEVSQRSRLWGRDGYRPVDGIIHNGARVNWMESYQELELVNVHSTIDILSGLSEMESPCPLIYISGGYMPSEHESIYEIAQKLSSAPGYDQTKFVSELLLGEYNKHLDKSKRHAPKARTIIPGFIVGTRQEGIAHQEDFLWRLSFSISRLQAVSMDLLTHINVAGVDQVSDLVSDALLQPDRYSTTTIKCYDGVNISTLCNILEDKLDIQIRKVEHAEWMRILRTDIDEADFDHPFAPVFEWLQSNSLGTPSQGSLFNEEDIVKALERSVEYLKGTGYFSDENHRSGTRKADRFTRSSC</sequence>
<keyword evidence="2" id="KW-0597">Phosphoprotein</keyword>
<accession>S7Z7U5</accession>
<dbReference type="InterPro" id="IPR045851">
    <property type="entry name" value="AMP-bd_C_sf"/>
</dbReference>
<dbReference type="PANTHER" id="PTHR44845:SF4">
    <property type="entry name" value="NONRIBOSOMAL PEPTIDE SYNTHASE INPA"/>
    <property type="match status" value="1"/>
</dbReference>
<keyword evidence="3" id="KW-0436">Ligase</keyword>
<dbReference type="OrthoDB" id="416786at2759"/>
<dbReference type="FunFam" id="3.40.50.980:FF:000001">
    <property type="entry name" value="Non-ribosomal peptide synthetase"/>
    <property type="match status" value="1"/>
</dbReference>
<feature type="domain" description="Thioester reductase (TE)" evidence="6">
    <location>
        <begin position="832"/>
        <end position="1074"/>
    </location>
</feature>
<protein>
    <recommendedName>
        <fullName evidence="9">Carrier domain-containing protein</fullName>
    </recommendedName>
</protein>
<dbReference type="SUPFAM" id="SSF51735">
    <property type="entry name" value="NAD(P)-binding Rossmann-fold domains"/>
    <property type="match status" value="1"/>
</dbReference>
<gene>
    <name evidence="7" type="ORF">PDE_01185</name>
</gene>
<dbReference type="STRING" id="933388.S7Z7U5"/>
<evidence type="ECO:0000313" key="7">
    <source>
        <dbReference type="EMBL" id="EPS26249.1"/>
    </source>
</evidence>
<dbReference type="PhylomeDB" id="S7Z7U5"/>
<dbReference type="InterPro" id="IPR036291">
    <property type="entry name" value="NAD(P)-bd_dom_sf"/>
</dbReference>
<dbReference type="Pfam" id="PF00501">
    <property type="entry name" value="AMP-binding"/>
    <property type="match status" value="1"/>
</dbReference>
<keyword evidence="8" id="KW-1185">Reference proteome</keyword>
<evidence type="ECO:0000259" key="6">
    <source>
        <dbReference type="Pfam" id="PF07993"/>
    </source>
</evidence>
<dbReference type="Gene3D" id="3.30.300.30">
    <property type="match status" value="1"/>
</dbReference>
<dbReference type="InterPro" id="IPR013120">
    <property type="entry name" value="FAR_NAD-bd"/>
</dbReference>